<feature type="binding site" evidence="11">
    <location>
        <position position="98"/>
    </location>
    <ligand>
        <name>Zn(2+)</name>
        <dbReference type="ChEBI" id="CHEBI:29105"/>
    </ligand>
</feature>
<dbReference type="GO" id="GO:0016791">
    <property type="term" value="F:phosphatase activity"/>
    <property type="evidence" value="ECO:0007669"/>
    <property type="project" value="InterPro"/>
</dbReference>
<dbReference type="SUPFAM" id="SSF56784">
    <property type="entry name" value="HAD-like"/>
    <property type="match status" value="1"/>
</dbReference>
<keyword evidence="13" id="KW-1185">Reference proteome</keyword>
<feature type="binding site" evidence="11">
    <location>
        <position position="127"/>
    </location>
    <ligand>
        <name>Mg(2+)</name>
        <dbReference type="ChEBI" id="CHEBI:18420"/>
    </ligand>
</feature>
<dbReference type="InterPro" id="IPR006543">
    <property type="entry name" value="Histidinol-phos"/>
</dbReference>
<keyword evidence="11" id="KW-0460">Magnesium</keyword>
<dbReference type="OrthoDB" id="9814110at2"/>
<keyword evidence="2 7" id="KW-0963">Cytoplasm</keyword>
<sequence>MLKPAIFLDRDGTIIEEKNYLDDPAEVKLLQGASEGLLALSAHMLPLVVVSNQSGVGRGYFSLAQAQAVQDQLRELLAREGVTIAGWYMCPHDPLDKCACRKPLPGMIRAACQDLSLDPSKSFMIGDKRCDIDLAAAVGATGILVTTGYGAKEADYARSIAAPVCGDLIEVSEVVARRLALAGV</sequence>
<name>A0A1I4B179_9HYPH</name>
<feature type="active site" description="Nucleophile" evidence="8">
    <location>
        <position position="11"/>
    </location>
</feature>
<evidence type="ECO:0000256" key="4">
    <source>
        <dbReference type="ARBA" id="ARBA00022801"/>
    </source>
</evidence>
<keyword evidence="5 7" id="KW-0119">Carbohydrate metabolism</keyword>
<feature type="binding site" evidence="11">
    <location>
        <position position="100"/>
    </location>
    <ligand>
        <name>Zn(2+)</name>
        <dbReference type="ChEBI" id="CHEBI:29105"/>
    </ligand>
</feature>
<feature type="binding site" evidence="9">
    <location>
        <begin position="51"/>
        <end position="54"/>
    </location>
    <ligand>
        <name>substrate</name>
    </ligand>
</feature>
<feature type="binding site" evidence="11">
    <location>
        <position position="128"/>
    </location>
    <ligand>
        <name>Mg(2+)</name>
        <dbReference type="ChEBI" id="CHEBI:18420"/>
    </ligand>
</feature>
<evidence type="ECO:0000256" key="11">
    <source>
        <dbReference type="PIRSR" id="PIRSR004682-4"/>
    </source>
</evidence>
<evidence type="ECO:0000256" key="6">
    <source>
        <dbReference type="ARBA" id="ARBA00031828"/>
    </source>
</evidence>
<feature type="binding site" evidence="9">
    <location>
        <begin position="101"/>
        <end position="102"/>
    </location>
    <ligand>
        <name>substrate</name>
    </ligand>
</feature>
<reference evidence="12 13" key="1">
    <citation type="submission" date="2016-10" db="EMBL/GenBank/DDBJ databases">
        <authorList>
            <person name="de Groot N.N."/>
        </authorList>
    </citation>
    <scope>NUCLEOTIDE SEQUENCE [LARGE SCALE GENOMIC DNA]</scope>
    <source>
        <strain evidence="12 13">NE2</strain>
    </source>
</reference>
<dbReference type="Proteomes" id="UP000198755">
    <property type="component" value="Unassembled WGS sequence"/>
</dbReference>
<feature type="site" description="Stabilizes the phosphoryl group" evidence="10">
    <location>
        <position position="51"/>
    </location>
</feature>
<dbReference type="InterPro" id="IPR004446">
    <property type="entry name" value="Heptose_bisP_phosphatase"/>
</dbReference>
<evidence type="ECO:0000256" key="10">
    <source>
        <dbReference type="PIRSR" id="PIRSR004682-3"/>
    </source>
</evidence>
<comment type="similarity">
    <text evidence="7">Belongs to the gmhB family.</text>
</comment>
<feature type="binding site" evidence="9">
    <location>
        <begin position="9"/>
        <end position="11"/>
    </location>
    <ligand>
        <name>substrate</name>
    </ligand>
</feature>
<dbReference type="RefSeq" id="WP_091684547.1">
    <property type="nucleotide sequence ID" value="NZ_FOSN01000012.1"/>
</dbReference>
<dbReference type="InterPro" id="IPR023214">
    <property type="entry name" value="HAD_sf"/>
</dbReference>
<dbReference type="InterPro" id="IPR036412">
    <property type="entry name" value="HAD-like_sf"/>
</dbReference>
<evidence type="ECO:0000256" key="5">
    <source>
        <dbReference type="ARBA" id="ARBA00023277"/>
    </source>
</evidence>
<feature type="binding site" evidence="11">
    <location>
        <position position="90"/>
    </location>
    <ligand>
        <name>Zn(2+)</name>
        <dbReference type="ChEBI" id="CHEBI:29105"/>
    </ligand>
</feature>
<organism evidence="12 13">
    <name type="scientific">Methylocapsa palsarum</name>
    <dbReference type="NCBI Taxonomy" id="1612308"/>
    <lineage>
        <taxon>Bacteria</taxon>
        <taxon>Pseudomonadati</taxon>
        <taxon>Pseudomonadota</taxon>
        <taxon>Alphaproteobacteria</taxon>
        <taxon>Hyphomicrobiales</taxon>
        <taxon>Beijerinckiaceae</taxon>
        <taxon>Methylocapsa</taxon>
    </lineage>
</organism>
<dbReference type="GO" id="GO:0005975">
    <property type="term" value="P:carbohydrate metabolic process"/>
    <property type="evidence" value="ECO:0007669"/>
    <property type="project" value="InterPro"/>
</dbReference>
<dbReference type="GO" id="GO:0005737">
    <property type="term" value="C:cytoplasm"/>
    <property type="evidence" value="ECO:0007669"/>
    <property type="project" value="UniProtKB-SubCell"/>
</dbReference>
<feature type="binding site" evidence="9">
    <location>
        <begin position="17"/>
        <end position="20"/>
    </location>
    <ligand>
        <name>substrate</name>
    </ligand>
</feature>
<comment type="cofactor">
    <cofactor evidence="11">
        <name>Zn(2+)</name>
        <dbReference type="ChEBI" id="CHEBI:29105"/>
    </cofactor>
</comment>
<dbReference type="EC" id="3.1.3.-" evidence="7"/>
<evidence type="ECO:0000256" key="3">
    <source>
        <dbReference type="ARBA" id="ARBA00022723"/>
    </source>
</evidence>
<dbReference type="CDD" id="cd07503">
    <property type="entry name" value="HAD_HisB-N"/>
    <property type="match status" value="1"/>
</dbReference>
<gene>
    <name evidence="12" type="ORF">SAMN05444581_11294</name>
</gene>
<dbReference type="PANTHER" id="PTHR42891">
    <property type="entry name" value="D-GLYCERO-BETA-D-MANNO-HEPTOSE-1,7-BISPHOSPHATE 7-PHOSPHATASE"/>
    <property type="match status" value="1"/>
</dbReference>
<proteinExistence type="inferred from homology"/>
<keyword evidence="4 7" id="KW-0378">Hydrolase</keyword>
<comment type="subcellular location">
    <subcellularLocation>
        <location evidence="1 7">Cytoplasm</location>
    </subcellularLocation>
</comment>
<evidence type="ECO:0000256" key="7">
    <source>
        <dbReference type="PIRNR" id="PIRNR004682"/>
    </source>
</evidence>
<dbReference type="GO" id="GO:0046872">
    <property type="term" value="F:metal ion binding"/>
    <property type="evidence" value="ECO:0007669"/>
    <property type="project" value="UniProtKB-KW"/>
</dbReference>
<feature type="site" description="Stabilizes the phosphoryl group" evidence="10">
    <location>
        <position position="102"/>
    </location>
</feature>
<evidence type="ECO:0000256" key="1">
    <source>
        <dbReference type="ARBA" id="ARBA00004496"/>
    </source>
</evidence>
<dbReference type="NCBIfam" id="TIGR01662">
    <property type="entry name" value="HAD-SF-IIIA"/>
    <property type="match status" value="1"/>
</dbReference>
<comment type="cofactor">
    <cofactor evidence="11">
        <name>Mg(2+)</name>
        <dbReference type="ChEBI" id="CHEBI:18420"/>
    </cofactor>
</comment>
<evidence type="ECO:0000313" key="12">
    <source>
        <dbReference type="EMBL" id="SFK62525.1"/>
    </source>
</evidence>
<evidence type="ECO:0000256" key="2">
    <source>
        <dbReference type="ARBA" id="ARBA00022490"/>
    </source>
</evidence>
<feature type="binding site" evidence="11">
    <location>
        <position position="9"/>
    </location>
    <ligand>
        <name>Mg(2+)</name>
        <dbReference type="ChEBI" id="CHEBI:18420"/>
    </ligand>
</feature>
<dbReference type="EMBL" id="FOSN01000012">
    <property type="protein sequence ID" value="SFK62525.1"/>
    <property type="molecule type" value="Genomic_DNA"/>
</dbReference>
<feature type="site" description="Contributes to substrate recognition" evidence="10">
    <location>
        <position position="101"/>
    </location>
</feature>
<protein>
    <recommendedName>
        <fullName evidence="6 7">D,D-heptose 1,7-bisphosphate phosphatase</fullName>
        <ecNumber evidence="7">3.1.3.-</ecNumber>
    </recommendedName>
</protein>
<dbReference type="STRING" id="1612308.SAMN05444581_11294"/>
<feature type="binding site" evidence="11">
    <location>
        <position position="92"/>
    </location>
    <ligand>
        <name>Zn(2+)</name>
        <dbReference type="ChEBI" id="CHEBI:29105"/>
    </ligand>
</feature>
<evidence type="ECO:0000256" key="8">
    <source>
        <dbReference type="PIRSR" id="PIRSR004682-1"/>
    </source>
</evidence>
<evidence type="ECO:0000313" key="13">
    <source>
        <dbReference type="Proteomes" id="UP000198755"/>
    </source>
</evidence>
<feature type="binding site" evidence="11">
    <location>
        <position position="11"/>
    </location>
    <ligand>
        <name>Mg(2+)</name>
        <dbReference type="ChEBI" id="CHEBI:18420"/>
    </ligand>
</feature>
<keyword evidence="11" id="KW-0862">Zinc</keyword>
<evidence type="ECO:0000256" key="9">
    <source>
        <dbReference type="PIRSR" id="PIRSR004682-2"/>
    </source>
</evidence>
<accession>A0A1I4B179</accession>
<dbReference type="Gene3D" id="3.40.50.1000">
    <property type="entry name" value="HAD superfamily/HAD-like"/>
    <property type="match status" value="1"/>
</dbReference>
<feature type="binding site" evidence="9">
    <location>
        <position position="128"/>
    </location>
    <ligand>
        <name>substrate</name>
    </ligand>
</feature>
<dbReference type="Pfam" id="PF13242">
    <property type="entry name" value="Hydrolase_like"/>
    <property type="match status" value="1"/>
</dbReference>
<dbReference type="PIRSF" id="PIRSF004682">
    <property type="entry name" value="GmhB"/>
    <property type="match status" value="1"/>
</dbReference>
<dbReference type="InterPro" id="IPR006549">
    <property type="entry name" value="HAD-SF_hydro_IIIA"/>
</dbReference>
<dbReference type="NCBIfam" id="TIGR01656">
    <property type="entry name" value="Histidinol-ppas"/>
    <property type="match status" value="1"/>
</dbReference>
<feature type="active site" description="Nucleophile" evidence="8">
    <location>
        <position position="9"/>
    </location>
</feature>
<dbReference type="AlphaFoldDB" id="A0A1I4B179"/>
<keyword evidence="3 11" id="KW-0479">Metal-binding</keyword>
<dbReference type="PANTHER" id="PTHR42891:SF1">
    <property type="entry name" value="D-GLYCERO-BETA-D-MANNO-HEPTOSE-1,7-BISPHOSPHATE 7-PHOSPHATASE"/>
    <property type="match status" value="1"/>
</dbReference>